<comment type="caution">
    <text evidence="1">The sequence shown here is derived from an EMBL/GenBank/DDBJ whole genome shotgun (WGS) entry which is preliminary data.</text>
</comment>
<dbReference type="InterPro" id="IPR011989">
    <property type="entry name" value="ARM-like"/>
</dbReference>
<dbReference type="PANTHER" id="PTHR46043:SF13">
    <property type="entry name" value="ARM REPEAT SUPERFAMILY PROTEIN"/>
    <property type="match status" value="1"/>
</dbReference>
<dbReference type="Proteomes" id="UP001472677">
    <property type="component" value="Unassembled WGS sequence"/>
</dbReference>
<reference evidence="1 2" key="1">
    <citation type="journal article" date="2024" name="G3 (Bethesda)">
        <title>Genome assembly of Hibiscus sabdariffa L. provides insights into metabolisms of medicinal natural products.</title>
        <authorList>
            <person name="Kim T."/>
        </authorList>
    </citation>
    <scope>NUCLEOTIDE SEQUENCE [LARGE SCALE GENOMIC DNA]</scope>
    <source>
        <strain evidence="1">TK-2024</strain>
        <tissue evidence="1">Old leaves</tissue>
    </source>
</reference>
<dbReference type="EMBL" id="JBBPBM010000109">
    <property type="protein sequence ID" value="KAK8507025.1"/>
    <property type="molecule type" value="Genomic_DNA"/>
</dbReference>
<name>A0ABR2BKG4_9ROSI</name>
<evidence type="ECO:0000313" key="1">
    <source>
        <dbReference type="EMBL" id="KAK8507025.1"/>
    </source>
</evidence>
<proteinExistence type="predicted"/>
<dbReference type="SUPFAM" id="SSF48371">
    <property type="entry name" value="ARM repeat"/>
    <property type="match status" value="1"/>
</dbReference>
<protein>
    <submittedName>
        <fullName evidence="1">Uncharacterized protein</fullName>
    </submittedName>
</protein>
<organism evidence="1 2">
    <name type="scientific">Hibiscus sabdariffa</name>
    <name type="common">roselle</name>
    <dbReference type="NCBI Taxonomy" id="183260"/>
    <lineage>
        <taxon>Eukaryota</taxon>
        <taxon>Viridiplantae</taxon>
        <taxon>Streptophyta</taxon>
        <taxon>Embryophyta</taxon>
        <taxon>Tracheophyta</taxon>
        <taxon>Spermatophyta</taxon>
        <taxon>Magnoliopsida</taxon>
        <taxon>eudicotyledons</taxon>
        <taxon>Gunneridae</taxon>
        <taxon>Pentapetalae</taxon>
        <taxon>rosids</taxon>
        <taxon>malvids</taxon>
        <taxon>Malvales</taxon>
        <taxon>Malvaceae</taxon>
        <taxon>Malvoideae</taxon>
        <taxon>Hibiscus</taxon>
    </lineage>
</organism>
<accession>A0ABR2BKG4</accession>
<dbReference type="InterPro" id="IPR016024">
    <property type="entry name" value="ARM-type_fold"/>
</dbReference>
<keyword evidence="2" id="KW-1185">Reference proteome</keyword>
<evidence type="ECO:0000313" key="2">
    <source>
        <dbReference type="Proteomes" id="UP001472677"/>
    </source>
</evidence>
<sequence length="124" mass="13745">MRECGCTTTLIKMLDEKAVEEKEAAAMAISTLVLYTGNQKVFRNDERGIVNAVQLLDPSIHNLDKKYTVLILSVLVNSKKCRKQMVAAGACVFLQKLVEMNVEGAKKLLESLAMGKIWGVFSRP</sequence>
<gene>
    <name evidence="1" type="ORF">V6N12_008375</name>
</gene>
<dbReference type="Gene3D" id="1.25.10.10">
    <property type="entry name" value="Leucine-rich Repeat Variant"/>
    <property type="match status" value="1"/>
</dbReference>
<dbReference type="PANTHER" id="PTHR46043">
    <property type="entry name" value="ARM REPEAT SUPERFAMILY PROTEIN"/>
    <property type="match status" value="1"/>
</dbReference>